<dbReference type="GO" id="GO:0055085">
    <property type="term" value="P:transmembrane transport"/>
    <property type="evidence" value="ECO:0007669"/>
    <property type="project" value="InterPro"/>
</dbReference>
<dbReference type="NCBIfam" id="NF037995">
    <property type="entry name" value="TRAP_S1"/>
    <property type="match status" value="1"/>
</dbReference>
<dbReference type="CDD" id="cd13603">
    <property type="entry name" value="PBP2_TRAP_Siap_TeaA_like"/>
    <property type="match status" value="1"/>
</dbReference>
<comment type="caution">
    <text evidence="5">The sequence shown here is derived from an EMBL/GenBank/DDBJ whole genome shotgun (WGS) entry which is preliminary data.</text>
</comment>
<sequence>MFGHRKFVLLLALLLAVGLLLVGCGGAGGKEQSSSQEKSPGEKESSENKPTITLRLGHVTQTSHPYHLAMEKFAEVAAEKSGGRIQVQIYPARQLGGDREMFEMVQSGSLDMNLMPTATLGGFTPVMVGLQLPWLIENYDILEKVFLGEPAQKLFDALEKEVNVKPLGLIEAGFRHFVNTKRPINKVEDLKGLKFRAVQSPLILDIQKALGISPTPMPYGEIYSSLQTGVIDGSDLEIASVWTEKFYEVAEYISISSHISFPAVLVMNTDKWNSLSPEDQNILEEAAREATIFNIQNVKEFNEEALRKVQEKGMKVNKIEDLSSFKAAVQPVYDKYTAQHPIIKEFVEDVLKLKGEK</sequence>
<evidence type="ECO:0000256" key="3">
    <source>
        <dbReference type="ARBA" id="ARBA00022729"/>
    </source>
</evidence>
<evidence type="ECO:0008006" key="7">
    <source>
        <dbReference type="Google" id="ProtNLM"/>
    </source>
</evidence>
<evidence type="ECO:0000313" key="5">
    <source>
        <dbReference type="EMBL" id="GAW93798.1"/>
    </source>
</evidence>
<keyword evidence="2" id="KW-0813">Transport</keyword>
<evidence type="ECO:0000313" key="6">
    <source>
        <dbReference type="Proteomes" id="UP000197032"/>
    </source>
</evidence>
<dbReference type="InterPro" id="IPR018389">
    <property type="entry name" value="DctP_fam"/>
</dbReference>
<dbReference type="PROSITE" id="PS51257">
    <property type="entry name" value="PROKAR_LIPOPROTEIN"/>
    <property type="match status" value="1"/>
</dbReference>
<proteinExistence type="inferred from homology"/>
<comment type="similarity">
    <text evidence="1">Belongs to the bacterial solute-binding protein 7 family.</text>
</comment>
<dbReference type="EMBL" id="BDGJ01000168">
    <property type="protein sequence ID" value="GAW93798.1"/>
    <property type="molecule type" value="Genomic_DNA"/>
</dbReference>
<dbReference type="InterPro" id="IPR004682">
    <property type="entry name" value="TRAP_DctP"/>
</dbReference>
<protein>
    <recommendedName>
        <fullName evidence="7">TRAP dicarboxylate transporter subunit DctP</fullName>
    </recommendedName>
</protein>
<name>A0A1Z5HWK6_9FIRM</name>
<dbReference type="Pfam" id="PF03480">
    <property type="entry name" value="DctP"/>
    <property type="match status" value="1"/>
</dbReference>
<keyword evidence="3" id="KW-0732">Signal</keyword>
<accession>A0A1Z5HWK6</accession>
<dbReference type="OrthoDB" id="9815946at2"/>
<dbReference type="Gene3D" id="3.40.190.170">
    <property type="entry name" value="Bacterial extracellular solute-binding protein, family 7"/>
    <property type="match status" value="1"/>
</dbReference>
<dbReference type="NCBIfam" id="TIGR00787">
    <property type="entry name" value="dctP"/>
    <property type="match status" value="1"/>
</dbReference>
<dbReference type="GO" id="GO:0030288">
    <property type="term" value="C:outer membrane-bounded periplasmic space"/>
    <property type="evidence" value="ECO:0007669"/>
    <property type="project" value="InterPro"/>
</dbReference>
<organism evidence="5 6">
    <name type="scientific">Calderihabitans maritimus</name>
    <dbReference type="NCBI Taxonomy" id="1246530"/>
    <lineage>
        <taxon>Bacteria</taxon>
        <taxon>Bacillati</taxon>
        <taxon>Bacillota</taxon>
        <taxon>Clostridia</taxon>
        <taxon>Neomoorellales</taxon>
        <taxon>Calderihabitantaceae</taxon>
        <taxon>Calderihabitans</taxon>
    </lineage>
</organism>
<dbReference type="PANTHER" id="PTHR33376">
    <property type="match status" value="1"/>
</dbReference>
<dbReference type="Proteomes" id="UP000197032">
    <property type="component" value="Unassembled WGS sequence"/>
</dbReference>
<feature type="region of interest" description="Disordered" evidence="4">
    <location>
        <begin position="29"/>
        <end position="52"/>
    </location>
</feature>
<evidence type="ECO:0000256" key="2">
    <source>
        <dbReference type="ARBA" id="ARBA00022448"/>
    </source>
</evidence>
<dbReference type="InterPro" id="IPR038404">
    <property type="entry name" value="TRAP_DctP_sf"/>
</dbReference>
<keyword evidence="6" id="KW-1185">Reference proteome</keyword>
<evidence type="ECO:0000256" key="1">
    <source>
        <dbReference type="ARBA" id="ARBA00009023"/>
    </source>
</evidence>
<dbReference type="PIRSF" id="PIRSF006470">
    <property type="entry name" value="DctB"/>
    <property type="match status" value="1"/>
</dbReference>
<gene>
    <name evidence="5" type="ORF">KKC1_29250</name>
</gene>
<dbReference type="AlphaFoldDB" id="A0A1Z5HWK6"/>
<evidence type="ECO:0000256" key="4">
    <source>
        <dbReference type="SAM" id="MobiDB-lite"/>
    </source>
</evidence>
<dbReference type="PANTHER" id="PTHR33376:SF7">
    <property type="entry name" value="C4-DICARBOXYLATE-BINDING PROTEIN DCTB"/>
    <property type="match status" value="1"/>
</dbReference>
<reference evidence="6" key="1">
    <citation type="journal article" date="2017" name="Appl. Environ. Microbiol.">
        <title>Genomic analysis of Calderihabitans maritimus KKC1, a thermophilic hydrogenogenic carboxydotrophic bacterium isolated from marine sediment.</title>
        <authorList>
            <person name="Omae K."/>
            <person name="Yoneda Y."/>
            <person name="Fukuyama Y."/>
            <person name="Yoshida T."/>
            <person name="Sako Y."/>
        </authorList>
    </citation>
    <scope>NUCLEOTIDE SEQUENCE [LARGE SCALE GENOMIC DNA]</scope>
    <source>
        <strain evidence="6">KKC1</strain>
    </source>
</reference>
<dbReference type="RefSeq" id="WP_088554865.1">
    <property type="nucleotide sequence ID" value="NZ_BDGJ01000168.1"/>
</dbReference>